<feature type="domain" description="Histidine kinase/HSP90-like ATPase" evidence="3">
    <location>
        <begin position="9"/>
        <end position="110"/>
    </location>
</feature>
<name>A0A918YXU7_9ACTN</name>
<dbReference type="InterPro" id="IPR050267">
    <property type="entry name" value="Anti-sigma-factor_SerPK"/>
</dbReference>
<organism evidence="4 5">
    <name type="scientific">Kitasatospora indigofera</name>
    <dbReference type="NCBI Taxonomy" id="67307"/>
    <lineage>
        <taxon>Bacteria</taxon>
        <taxon>Bacillati</taxon>
        <taxon>Actinomycetota</taxon>
        <taxon>Actinomycetes</taxon>
        <taxon>Kitasatosporales</taxon>
        <taxon>Streptomycetaceae</taxon>
        <taxon>Kitasatospora</taxon>
    </lineage>
</organism>
<dbReference type="SUPFAM" id="SSF55874">
    <property type="entry name" value="ATPase domain of HSP90 chaperone/DNA topoisomerase II/histidine kinase"/>
    <property type="match status" value="1"/>
</dbReference>
<dbReference type="PANTHER" id="PTHR35526">
    <property type="entry name" value="ANTI-SIGMA-F FACTOR RSBW-RELATED"/>
    <property type="match status" value="1"/>
</dbReference>
<evidence type="ECO:0000313" key="5">
    <source>
        <dbReference type="Proteomes" id="UP000617734"/>
    </source>
</evidence>
<dbReference type="Proteomes" id="UP000617734">
    <property type="component" value="Unassembled WGS sequence"/>
</dbReference>
<gene>
    <name evidence="4" type="ORF">GCM10018781_80240</name>
</gene>
<comment type="caution">
    <text evidence="4">The sequence shown here is derived from an EMBL/GenBank/DDBJ whole genome shotgun (WGS) entry which is preliminary data.</text>
</comment>
<dbReference type="Gene3D" id="3.30.565.10">
    <property type="entry name" value="Histidine kinase-like ATPase, C-terminal domain"/>
    <property type="match status" value="1"/>
</dbReference>
<dbReference type="InterPro" id="IPR036890">
    <property type="entry name" value="HATPase_C_sf"/>
</dbReference>
<reference evidence="4" key="1">
    <citation type="journal article" date="2014" name="Int. J. Syst. Evol. Microbiol.">
        <title>Complete genome sequence of Corynebacterium casei LMG S-19264T (=DSM 44701T), isolated from a smear-ripened cheese.</title>
        <authorList>
            <consortium name="US DOE Joint Genome Institute (JGI-PGF)"/>
            <person name="Walter F."/>
            <person name="Albersmeier A."/>
            <person name="Kalinowski J."/>
            <person name="Ruckert C."/>
        </authorList>
    </citation>
    <scope>NUCLEOTIDE SEQUENCE</scope>
    <source>
        <strain evidence="4">JCM 4646</strain>
    </source>
</reference>
<accession>A0A918YXU7</accession>
<evidence type="ECO:0000256" key="1">
    <source>
        <dbReference type="ARBA" id="ARBA00022527"/>
    </source>
</evidence>
<dbReference type="AlphaFoldDB" id="A0A918YXU7"/>
<sequence>MPQNRFRLPASESSVAVARRLAVAQLGTWVGELDPDDRAVIELLVSELVTNAVRYGKTETTTVGLIGTEDGTVVLTVEDANPTEPQQREPEAEDEGGRGLVLVDALALRRGTIRLNSGKKTWVEVQLAKGSAARLRALAVPHPAANALAGPVDPPDPADPADRLPSQLLDRRIRALRPRPGVGDLGGHRPPLGRYRCRALGSTAPAAGGRP</sequence>
<evidence type="ECO:0000313" key="4">
    <source>
        <dbReference type="EMBL" id="GHE27611.1"/>
    </source>
</evidence>
<dbReference type="PANTHER" id="PTHR35526:SF3">
    <property type="entry name" value="ANTI-SIGMA-F FACTOR RSBW"/>
    <property type="match status" value="1"/>
</dbReference>
<dbReference type="CDD" id="cd16936">
    <property type="entry name" value="HATPase_RsbW-like"/>
    <property type="match status" value="1"/>
</dbReference>
<dbReference type="GO" id="GO:0004674">
    <property type="term" value="F:protein serine/threonine kinase activity"/>
    <property type="evidence" value="ECO:0007669"/>
    <property type="project" value="UniProtKB-KW"/>
</dbReference>
<dbReference type="EMBL" id="BNBO01000105">
    <property type="protein sequence ID" value="GHE27611.1"/>
    <property type="molecule type" value="Genomic_DNA"/>
</dbReference>
<reference evidence="4" key="2">
    <citation type="submission" date="2020-09" db="EMBL/GenBank/DDBJ databases">
        <authorList>
            <person name="Sun Q."/>
            <person name="Ohkuma M."/>
        </authorList>
    </citation>
    <scope>NUCLEOTIDE SEQUENCE</scope>
    <source>
        <strain evidence="4">JCM 4646</strain>
    </source>
</reference>
<keyword evidence="1" id="KW-0808">Transferase</keyword>
<keyword evidence="1" id="KW-0723">Serine/threonine-protein kinase</keyword>
<proteinExistence type="predicted"/>
<dbReference type="InterPro" id="IPR003594">
    <property type="entry name" value="HATPase_dom"/>
</dbReference>
<keyword evidence="1" id="KW-0418">Kinase</keyword>
<protein>
    <recommendedName>
        <fullName evidence="3">Histidine kinase/HSP90-like ATPase domain-containing protein</fullName>
    </recommendedName>
</protein>
<evidence type="ECO:0000256" key="2">
    <source>
        <dbReference type="SAM" id="MobiDB-lite"/>
    </source>
</evidence>
<feature type="region of interest" description="Disordered" evidence="2">
    <location>
        <begin position="179"/>
        <end position="211"/>
    </location>
</feature>
<dbReference type="Pfam" id="PF13581">
    <property type="entry name" value="HATPase_c_2"/>
    <property type="match status" value="1"/>
</dbReference>
<keyword evidence="5" id="KW-1185">Reference proteome</keyword>
<evidence type="ECO:0000259" key="3">
    <source>
        <dbReference type="Pfam" id="PF13581"/>
    </source>
</evidence>
<dbReference type="GeneID" id="95358229"/>
<dbReference type="RefSeq" id="WP_229928147.1">
    <property type="nucleotide sequence ID" value="NZ_BNBO01000105.1"/>
</dbReference>